<dbReference type="InterPro" id="IPR058520">
    <property type="entry name" value="DUF8207"/>
</dbReference>
<evidence type="ECO:0000313" key="3">
    <source>
        <dbReference type="Proteomes" id="UP000479190"/>
    </source>
</evidence>
<evidence type="ECO:0000259" key="1">
    <source>
        <dbReference type="Pfam" id="PF26634"/>
    </source>
</evidence>
<name>A0A6H5I044_9HYME</name>
<organism evidence="2 3">
    <name type="scientific">Trichogramma brassicae</name>
    <dbReference type="NCBI Taxonomy" id="86971"/>
    <lineage>
        <taxon>Eukaryota</taxon>
        <taxon>Metazoa</taxon>
        <taxon>Ecdysozoa</taxon>
        <taxon>Arthropoda</taxon>
        <taxon>Hexapoda</taxon>
        <taxon>Insecta</taxon>
        <taxon>Pterygota</taxon>
        <taxon>Neoptera</taxon>
        <taxon>Endopterygota</taxon>
        <taxon>Hymenoptera</taxon>
        <taxon>Apocrita</taxon>
        <taxon>Proctotrupomorpha</taxon>
        <taxon>Chalcidoidea</taxon>
        <taxon>Trichogrammatidae</taxon>
        <taxon>Trichogramma</taxon>
    </lineage>
</organism>
<feature type="non-terminal residue" evidence="2">
    <location>
        <position position="1"/>
    </location>
</feature>
<dbReference type="EMBL" id="CADCXV010000388">
    <property type="protein sequence ID" value="CAB0029965.1"/>
    <property type="molecule type" value="Genomic_DNA"/>
</dbReference>
<proteinExistence type="predicted"/>
<feature type="domain" description="DUF8207" evidence="1">
    <location>
        <begin position="74"/>
        <end position="121"/>
    </location>
</feature>
<protein>
    <recommendedName>
        <fullName evidence="1">DUF8207 domain-containing protein</fullName>
    </recommendedName>
</protein>
<accession>A0A6H5I044</accession>
<gene>
    <name evidence="2" type="ORF">TBRA_LOCUS1982</name>
</gene>
<dbReference type="AlphaFoldDB" id="A0A6H5I044"/>
<dbReference type="Proteomes" id="UP000479190">
    <property type="component" value="Unassembled WGS sequence"/>
</dbReference>
<reference evidence="2 3" key="1">
    <citation type="submission" date="2020-02" db="EMBL/GenBank/DDBJ databases">
        <authorList>
            <person name="Ferguson B K."/>
        </authorList>
    </citation>
    <scope>NUCLEOTIDE SEQUENCE [LARGE SCALE GENOMIC DNA]</scope>
</reference>
<sequence length="194" mass="22483">LHPRAREAVLINVFNQHYEFSMLGHRRVACNTDEKYFVYNGFRWWYNPLRIGILARACTMAFKSFLDLTRISSYTIITGDDKANYRKILEISSAHRLNNNPTQPVRQWKYSKYTKIHHPMFASTKEVKKIQHGGHSMTHGKLISSRMIPYAKVNIDIILTLTVIENLASTPAWSGGCQEPSPLKMCLGQWHLFE</sequence>
<evidence type="ECO:0000313" key="2">
    <source>
        <dbReference type="EMBL" id="CAB0029965.1"/>
    </source>
</evidence>
<dbReference type="Pfam" id="PF26634">
    <property type="entry name" value="DUF8207"/>
    <property type="match status" value="1"/>
</dbReference>
<keyword evidence="3" id="KW-1185">Reference proteome</keyword>